<dbReference type="FunFam" id="2.60.200.30:FF:000003">
    <property type="entry name" value="NAD kinase b"/>
    <property type="match status" value="2"/>
</dbReference>
<dbReference type="GO" id="GO:0019674">
    <property type="term" value="P:NAD+ metabolic process"/>
    <property type="evidence" value="ECO:0007669"/>
    <property type="project" value="InterPro"/>
</dbReference>
<reference evidence="8" key="2">
    <citation type="submission" date="2025-08" db="UniProtKB">
        <authorList>
            <consortium name="RefSeq"/>
        </authorList>
    </citation>
    <scope>IDENTIFICATION</scope>
    <source>
        <strain evidence="8">MV-25-SWS-2005</strain>
        <tissue evidence="8">Whole body</tissue>
    </source>
</reference>
<dbReference type="HAMAP" id="MF_00361">
    <property type="entry name" value="NAD_kinase"/>
    <property type="match status" value="2"/>
</dbReference>
<dbReference type="SUPFAM" id="SSF111331">
    <property type="entry name" value="NAD kinase/diacylglycerol kinase-like"/>
    <property type="match status" value="2"/>
</dbReference>
<dbReference type="AlphaFoldDB" id="A0A6I8VWY3"/>
<evidence type="ECO:0000256" key="6">
    <source>
        <dbReference type="ARBA" id="ARBA00023027"/>
    </source>
</evidence>
<keyword evidence="7" id="KW-1185">Reference proteome</keyword>
<dbReference type="FunFam" id="3.40.50.10330:FF:000013">
    <property type="entry name" value="NAD kinase isoform X1"/>
    <property type="match status" value="2"/>
</dbReference>
<reference evidence="7" key="1">
    <citation type="submission" date="2024-06" db="UniProtKB">
        <authorList>
            <consortium name="RefSeq"/>
        </authorList>
    </citation>
    <scope>NUCLEOTIDE SEQUENCE [LARGE SCALE GENOMIC DNA]</scope>
    <source>
        <strain evidence="7">MV2-25</strain>
    </source>
</reference>
<protein>
    <recommendedName>
        <fullName evidence="2">NAD(+) kinase</fullName>
        <ecNumber evidence="2">2.7.1.23</ecNumber>
    </recommendedName>
</protein>
<comment type="similarity">
    <text evidence="1">Belongs to the NAD kinase family.</text>
</comment>
<dbReference type="FunCoup" id="A0A6I8VWY3">
    <property type="interactions" value="2167"/>
</dbReference>
<dbReference type="PANTHER" id="PTHR20275">
    <property type="entry name" value="NAD KINASE"/>
    <property type="match status" value="1"/>
</dbReference>
<evidence type="ECO:0000256" key="4">
    <source>
        <dbReference type="ARBA" id="ARBA00022777"/>
    </source>
</evidence>
<dbReference type="EC" id="2.7.1.23" evidence="2"/>
<gene>
    <name evidence="8" type="primary">Nadk1a</name>
</gene>
<evidence type="ECO:0000313" key="7">
    <source>
        <dbReference type="Proteomes" id="UP000001819"/>
    </source>
</evidence>
<proteinExistence type="inferred from homology"/>
<dbReference type="InterPro" id="IPR017438">
    <property type="entry name" value="ATP-NAD_kinase_N"/>
</dbReference>
<dbReference type="InterPro" id="IPR016064">
    <property type="entry name" value="NAD/diacylglycerol_kinase_sf"/>
</dbReference>
<dbReference type="InParanoid" id="A0A6I8VWY3"/>
<dbReference type="Pfam" id="PF20143">
    <property type="entry name" value="NAD_kinase_C"/>
    <property type="match status" value="2"/>
</dbReference>
<evidence type="ECO:0000256" key="3">
    <source>
        <dbReference type="ARBA" id="ARBA00022679"/>
    </source>
</evidence>
<evidence type="ECO:0000256" key="2">
    <source>
        <dbReference type="ARBA" id="ARBA00012120"/>
    </source>
</evidence>
<evidence type="ECO:0000256" key="5">
    <source>
        <dbReference type="ARBA" id="ARBA00022857"/>
    </source>
</evidence>
<keyword evidence="4" id="KW-0418">Kinase</keyword>
<sequence>MACLSDIDLATLHEHRLKQRWHYGLANYSDYHHHQDGFNAMTRRCLERSLHKPDTDLRKVQRDLNGNSLDAFGSSGGADKSDLDNNCFASGMQRQRSGTWPRTRSLNAPSPFQQFGPCGRIMKNSAMVMQIQDPASQRLTWYKPPLTVLVIKKVSDASVLAPFVQLVDWLLQEKNMVVWVESAVLEDAHLNEDVKFKAIREKLVTFKDGRDDLTDRIDFIVCLGGDGTLLYASQLFQQSVPPVMAFHLGSLGFLTPFRFDNFEEQLTSVLEGHAALTLRSRLRCVMHRKGDKRQEAKVEANADARPAANSILVLNEVVIDRGPSPYLSNIDLFLDGKYITSVQGDGLIVSTPTGSTAYAAAAGASMIHPSVPAIMVTPICPHSLSFRPIVVPAGVELKVSVSPESRNTSWVSFDGRNRQELFHGDSLRVTTSIYPVPCICAQDQISDWFASLADGLHWNVRKRQKCLDELSDLTASGSEDTLDEMENMKLRTRSLNAPSPFQQFGPCGRIMKNSAMVMQIQDPASQRLTWYKPPLTVLVIKKKDSQVLLPFVQLVEWLVQEKHMVVWVESAVLEDKLLRDDVKLENESAKFRQVHGDYCGVRERFLALREKLVTFKDGRDDLTDRIDFIVCLGGDGTLLYASQLFQQSVPPVMAFYLGSLGFLTPFQCDNFQEQVTNVLEGHAALTLRSRLRCSIHRKGERRKESLQPAGSSLLKPSHHRYLNYIELNNGASSGANNNYCNPHMSSNNSILVLNEVVINRGPSPYLSNIDIFLDGKYITSVQGDGLIVSTPTGSTAYAAAAGASMIHPSVPAILVTPICPHSLSFRPIVVPAGVELRISISPDSRNTSRVSFDGRNDQELNHGDSLRVTTSIYPVPSICSQDQISDWFDSLAEGLHWNVRKRQKCLDELSDLTASGSEDTLDEFDNLKIYDASGSSLDT</sequence>
<evidence type="ECO:0000256" key="1">
    <source>
        <dbReference type="ARBA" id="ARBA00010995"/>
    </source>
</evidence>
<evidence type="ECO:0000313" key="8">
    <source>
        <dbReference type="RefSeq" id="XP_033235084.1"/>
    </source>
</evidence>
<keyword evidence="5" id="KW-0521">NADP</keyword>
<dbReference type="Gene3D" id="2.60.200.30">
    <property type="entry name" value="Probable inorganic polyphosphate/atp-NAD kinase, domain 2"/>
    <property type="match status" value="2"/>
</dbReference>
<accession>A0A6I8VWY3</accession>
<keyword evidence="6" id="KW-0520">NAD</keyword>
<dbReference type="Pfam" id="PF01513">
    <property type="entry name" value="NAD_kinase"/>
    <property type="match status" value="2"/>
</dbReference>
<keyword evidence="3" id="KW-0808">Transferase</keyword>
<dbReference type="GO" id="GO:0006741">
    <property type="term" value="P:NADP+ biosynthetic process"/>
    <property type="evidence" value="ECO:0007669"/>
    <property type="project" value="InterPro"/>
</dbReference>
<dbReference type="RefSeq" id="XP_033235084.1">
    <property type="nucleotide sequence ID" value="XM_033379193.1"/>
</dbReference>
<dbReference type="InterPro" id="IPR002504">
    <property type="entry name" value="NADK"/>
</dbReference>
<organism evidence="7 8">
    <name type="scientific">Drosophila pseudoobscura pseudoobscura</name>
    <name type="common">Fruit fly</name>
    <dbReference type="NCBI Taxonomy" id="46245"/>
    <lineage>
        <taxon>Eukaryota</taxon>
        <taxon>Metazoa</taxon>
        <taxon>Ecdysozoa</taxon>
        <taxon>Arthropoda</taxon>
        <taxon>Hexapoda</taxon>
        <taxon>Insecta</taxon>
        <taxon>Pterygota</taxon>
        <taxon>Neoptera</taxon>
        <taxon>Endopterygota</taxon>
        <taxon>Diptera</taxon>
        <taxon>Brachycera</taxon>
        <taxon>Muscomorpha</taxon>
        <taxon>Ephydroidea</taxon>
        <taxon>Drosophilidae</taxon>
        <taxon>Drosophila</taxon>
        <taxon>Sophophora</taxon>
    </lineage>
</organism>
<dbReference type="PANTHER" id="PTHR20275:SF0">
    <property type="entry name" value="NAD KINASE"/>
    <property type="match status" value="1"/>
</dbReference>
<dbReference type="ExpressionAtlas" id="A0A6I8VWY3">
    <property type="expression patterns" value="baseline"/>
</dbReference>
<name>A0A6I8VWY3_DROPS</name>
<dbReference type="Proteomes" id="UP000001819">
    <property type="component" value="Chromosome 3"/>
</dbReference>
<dbReference type="InterPro" id="IPR017437">
    <property type="entry name" value="ATP-NAD_kinase_PpnK-typ_C"/>
</dbReference>
<dbReference type="Bgee" id="FBgn0077342">
    <property type="expression patterns" value="Expressed in female reproductive system and 3 other cell types or tissues"/>
</dbReference>
<dbReference type="GO" id="GO:0003951">
    <property type="term" value="F:NAD+ kinase activity"/>
    <property type="evidence" value="ECO:0007669"/>
    <property type="project" value="UniProtKB-EC"/>
</dbReference>
<dbReference type="Gene3D" id="3.40.50.10330">
    <property type="entry name" value="Probable inorganic polyphosphate/atp-NAD kinase, domain 1"/>
    <property type="match status" value="2"/>
</dbReference>